<dbReference type="RefSeq" id="WP_254569679.1">
    <property type="nucleotide sequence ID" value="NZ_CP098502.1"/>
</dbReference>
<evidence type="ECO:0000256" key="1">
    <source>
        <dbReference type="SAM" id="Phobius"/>
    </source>
</evidence>
<proteinExistence type="predicted"/>
<protein>
    <submittedName>
        <fullName evidence="2">Uncharacterized protein</fullName>
    </submittedName>
</protein>
<name>A0ABY5DMX9_9ACTN</name>
<keyword evidence="1" id="KW-0812">Transmembrane</keyword>
<organism evidence="2 3">
    <name type="scientific">Paraconexibacter antarcticus</name>
    <dbReference type="NCBI Taxonomy" id="2949664"/>
    <lineage>
        <taxon>Bacteria</taxon>
        <taxon>Bacillati</taxon>
        <taxon>Actinomycetota</taxon>
        <taxon>Thermoleophilia</taxon>
        <taxon>Solirubrobacterales</taxon>
        <taxon>Paraconexibacteraceae</taxon>
        <taxon>Paraconexibacter</taxon>
    </lineage>
</organism>
<evidence type="ECO:0000313" key="2">
    <source>
        <dbReference type="EMBL" id="UTI62944.1"/>
    </source>
</evidence>
<keyword evidence="1" id="KW-0472">Membrane</keyword>
<keyword evidence="3" id="KW-1185">Reference proteome</keyword>
<sequence length="75" mass="7965">MASSHRLFPVLHALVLASATTTILITFGVAIVAILVGGGAMYLTFGGEDRSSARALLRHPLRTIFDDSPPDVDED</sequence>
<keyword evidence="1" id="KW-1133">Transmembrane helix</keyword>
<reference evidence="2 3" key="1">
    <citation type="submission" date="2022-06" db="EMBL/GenBank/DDBJ databases">
        <title>Paraconexibacter antarcticus.</title>
        <authorList>
            <person name="Kim C.S."/>
        </authorList>
    </citation>
    <scope>NUCLEOTIDE SEQUENCE [LARGE SCALE GENOMIC DNA]</scope>
    <source>
        <strain evidence="2 3">02-257</strain>
    </source>
</reference>
<dbReference type="Proteomes" id="UP001056035">
    <property type="component" value="Chromosome"/>
</dbReference>
<evidence type="ECO:0000313" key="3">
    <source>
        <dbReference type="Proteomes" id="UP001056035"/>
    </source>
</evidence>
<dbReference type="EMBL" id="CP098502">
    <property type="protein sequence ID" value="UTI62944.1"/>
    <property type="molecule type" value="Genomic_DNA"/>
</dbReference>
<accession>A0ABY5DMX9</accession>
<gene>
    <name evidence="2" type="ORF">NBH00_16455</name>
</gene>
<feature type="transmembrane region" description="Helical" evidence="1">
    <location>
        <begin position="12"/>
        <end position="45"/>
    </location>
</feature>